<feature type="region of interest" description="Disordered" evidence="1">
    <location>
        <begin position="1"/>
        <end position="27"/>
    </location>
</feature>
<keyword evidence="2" id="KW-1133">Transmembrane helix</keyword>
<feature type="transmembrane region" description="Helical" evidence="2">
    <location>
        <begin position="35"/>
        <end position="56"/>
    </location>
</feature>
<comment type="caution">
    <text evidence="3">The sequence shown here is derived from an EMBL/GenBank/DDBJ whole genome shotgun (WGS) entry which is preliminary data.</text>
</comment>
<reference evidence="3 4" key="1">
    <citation type="journal article" date="2024" name="Commun. Biol.">
        <title>Comparative genomic analysis of thermophilic fungi reveals convergent evolutionary adaptations and gene losses.</title>
        <authorList>
            <person name="Steindorff A.S."/>
            <person name="Aguilar-Pontes M.V."/>
            <person name="Robinson A.J."/>
            <person name="Andreopoulos B."/>
            <person name="LaButti K."/>
            <person name="Kuo A."/>
            <person name="Mondo S."/>
            <person name="Riley R."/>
            <person name="Otillar R."/>
            <person name="Haridas S."/>
            <person name="Lipzen A."/>
            <person name="Grimwood J."/>
            <person name="Schmutz J."/>
            <person name="Clum A."/>
            <person name="Reid I.D."/>
            <person name="Moisan M.C."/>
            <person name="Butler G."/>
            <person name="Nguyen T.T.M."/>
            <person name="Dewar K."/>
            <person name="Conant G."/>
            <person name="Drula E."/>
            <person name="Henrissat B."/>
            <person name="Hansel C."/>
            <person name="Singer S."/>
            <person name="Hutchinson M.I."/>
            <person name="de Vries R.P."/>
            <person name="Natvig D.O."/>
            <person name="Powell A.J."/>
            <person name="Tsang A."/>
            <person name="Grigoriev I.V."/>
        </authorList>
    </citation>
    <scope>NUCLEOTIDE SEQUENCE [LARGE SCALE GENOMIC DNA]</scope>
    <source>
        <strain evidence="3 4">CBS 494.80</strain>
    </source>
</reference>
<evidence type="ECO:0000313" key="3">
    <source>
        <dbReference type="EMBL" id="KAL2069808.1"/>
    </source>
</evidence>
<evidence type="ECO:0000256" key="2">
    <source>
        <dbReference type="SAM" id="Phobius"/>
    </source>
</evidence>
<dbReference type="EMBL" id="JAZHXI010000007">
    <property type="protein sequence ID" value="KAL2069808.1"/>
    <property type="molecule type" value="Genomic_DNA"/>
</dbReference>
<name>A0ABR4CIR8_9HELO</name>
<keyword evidence="2" id="KW-0472">Membrane</keyword>
<feature type="compositionally biased region" description="Low complexity" evidence="1">
    <location>
        <begin position="17"/>
        <end position="27"/>
    </location>
</feature>
<dbReference type="Proteomes" id="UP001595075">
    <property type="component" value="Unassembled WGS sequence"/>
</dbReference>
<organism evidence="3 4">
    <name type="scientific">Oculimacula yallundae</name>
    <dbReference type="NCBI Taxonomy" id="86028"/>
    <lineage>
        <taxon>Eukaryota</taxon>
        <taxon>Fungi</taxon>
        <taxon>Dikarya</taxon>
        <taxon>Ascomycota</taxon>
        <taxon>Pezizomycotina</taxon>
        <taxon>Leotiomycetes</taxon>
        <taxon>Helotiales</taxon>
        <taxon>Ploettnerulaceae</taxon>
        <taxon>Oculimacula</taxon>
    </lineage>
</organism>
<proteinExistence type="predicted"/>
<gene>
    <name evidence="3" type="ORF">VTL71DRAFT_14487</name>
</gene>
<keyword evidence="4" id="KW-1185">Reference proteome</keyword>
<sequence>MNTTTTTPPSPSPTSPVPTYAAPPTTSRGTVDRRVYIIVPAVALGLAVPVGVFYFLRWRKEKKRRERVRRAGGFGVQGKERNSGRKAGEGGRMAAFLNCFKGIRLRCLDLIPCARGLFAKSLFSGGPIWRPGSRKMTQEVHGEHLVRQSYKRVSETNGMEETNRGAKTFEESPICAG</sequence>
<keyword evidence="2" id="KW-0812">Transmembrane</keyword>
<evidence type="ECO:0000313" key="4">
    <source>
        <dbReference type="Proteomes" id="UP001595075"/>
    </source>
</evidence>
<accession>A0ABR4CIR8</accession>
<protein>
    <submittedName>
        <fullName evidence="3">Uncharacterized protein</fullName>
    </submittedName>
</protein>
<evidence type="ECO:0000256" key="1">
    <source>
        <dbReference type="SAM" id="MobiDB-lite"/>
    </source>
</evidence>